<evidence type="ECO:0000313" key="3">
    <source>
        <dbReference type="Proteomes" id="UP000076584"/>
    </source>
</evidence>
<reference evidence="2 3" key="1">
    <citation type="submission" date="2015-06" db="EMBL/GenBank/DDBJ databases">
        <title>Survival trade-offs in plant roots during colonization by closely related pathogenic and mutualistic fungi.</title>
        <authorList>
            <person name="Hacquard S."/>
            <person name="Kracher B."/>
            <person name="Hiruma K."/>
            <person name="Weinman A."/>
            <person name="Muench P."/>
            <person name="Garrido Oter R."/>
            <person name="Ver Loren van Themaat E."/>
            <person name="Dallerey J.-F."/>
            <person name="Damm U."/>
            <person name="Henrissat B."/>
            <person name="Lespinet O."/>
            <person name="Thon M."/>
            <person name="Kemen E."/>
            <person name="McHardy A.C."/>
            <person name="Schulze-Lefert P."/>
            <person name="O'Connell R.J."/>
        </authorList>
    </citation>
    <scope>NUCLEOTIDE SEQUENCE [LARGE SCALE GENOMIC DNA]</scope>
    <source>
        <strain evidence="2 3">MAFF 238704</strain>
    </source>
</reference>
<feature type="signal peptide" evidence="1">
    <location>
        <begin position="1"/>
        <end position="23"/>
    </location>
</feature>
<evidence type="ECO:0000256" key="1">
    <source>
        <dbReference type="SAM" id="SignalP"/>
    </source>
</evidence>
<gene>
    <name evidence="2" type="ORF">CI238_07331</name>
</gene>
<comment type="caution">
    <text evidence="2">The sequence shown here is derived from an EMBL/GenBank/DDBJ whole genome shotgun (WGS) entry which is preliminary data.</text>
</comment>
<feature type="non-terminal residue" evidence="2">
    <location>
        <position position="1"/>
    </location>
</feature>
<proteinExistence type="predicted"/>
<protein>
    <submittedName>
        <fullName evidence="2">Uncharacterized protein</fullName>
    </submittedName>
</protein>
<dbReference type="AlphaFoldDB" id="A0A167CJR9"/>
<sequence>LRAFKNFSFSLLTAMLLARSCTPNIKFPKLDSLSVCSLAAMQRHLSFAALNGLSLSSNSATSLECFTCKNSIRTTNLTRSNPPALFIASRPRWSDSTLAFSISTSDATLRISCVRDERSSQLCLSERPVPAKCSRAIRPRVEDMRSSLLVLCRPQTLPPRSRLPLRLAQRRKLQRFVRRCLRPYSDLIIQGRFLTFLEIVQFTDRV</sequence>
<dbReference type="EMBL" id="LFIW01001369">
    <property type="protein sequence ID" value="KZL82680.1"/>
    <property type="molecule type" value="Genomic_DNA"/>
</dbReference>
<dbReference type="Proteomes" id="UP000076584">
    <property type="component" value="Unassembled WGS sequence"/>
</dbReference>
<feature type="chain" id="PRO_5007884727" evidence="1">
    <location>
        <begin position="24"/>
        <end position="206"/>
    </location>
</feature>
<name>A0A167CJR9_COLIC</name>
<accession>A0A167CJR9</accession>
<keyword evidence="3" id="KW-1185">Reference proteome</keyword>
<evidence type="ECO:0000313" key="2">
    <source>
        <dbReference type="EMBL" id="KZL82680.1"/>
    </source>
</evidence>
<organism evidence="2 3">
    <name type="scientific">Colletotrichum incanum</name>
    <name type="common">Soybean anthracnose fungus</name>
    <dbReference type="NCBI Taxonomy" id="1573173"/>
    <lineage>
        <taxon>Eukaryota</taxon>
        <taxon>Fungi</taxon>
        <taxon>Dikarya</taxon>
        <taxon>Ascomycota</taxon>
        <taxon>Pezizomycotina</taxon>
        <taxon>Sordariomycetes</taxon>
        <taxon>Hypocreomycetidae</taxon>
        <taxon>Glomerellales</taxon>
        <taxon>Glomerellaceae</taxon>
        <taxon>Colletotrichum</taxon>
        <taxon>Colletotrichum spaethianum species complex</taxon>
    </lineage>
</organism>
<keyword evidence="1" id="KW-0732">Signal</keyword>